<accession>A0A318ELI1</accession>
<evidence type="ECO:0000313" key="1">
    <source>
        <dbReference type="EMBL" id="PXV84118.1"/>
    </source>
</evidence>
<reference evidence="1 2" key="1">
    <citation type="submission" date="2018-05" db="EMBL/GenBank/DDBJ databases">
        <title>Genomic Encyclopedia of Type Strains, Phase IV (KMG-IV): sequencing the most valuable type-strain genomes for metagenomic binning, comparative biology and taxonomic classification.</title>
        <authorList>
            <person name="Goeker M."/>
        </authorList>
    </citation>
    <scope>NUCLEOTIDE SEQUENCE [LARGE SCALE GENOMIC DNA]</scope>
    <source>
        <strain evidence="1 2">DSM 28816</strain>
    </source>
</reference>
<protein>
    <submittedName>
        <fullName evidence="1">Uncharacterized protein</fullName>
    </submittedName>
</protein>
<dbReference type="RefSeq" id="WP_146212352.1">
    <property type="nucleotide sequence ID" value="NZ_QICS01000033.1"/>
</dbReference>
<comment type="caution">
    <text evidence="1">The sequence shown here is derived from an EMBL/GenBank/DDBJ whole genome shotgun (WGS) entry which is preliminary data.</text>
</comment>
<dbReference type="Proteomes" id="UP000247523">
    <property type="component" value="Unassembled WGS sequence"/>
</dbReference>
<organism evidence="1 2">
    <name type="scientific">Lachnotalea glycerini</name>
    <dbReference type="NCBI Taxonomy" id="1763509"/>
    <lineage>
        <taxon>Bacteria</taxon>
        <taxon>Bacillati</taxon>
        <taxon>Bacillota</taxon>
        <taxon>Clostridia</taxon>
        <taxon>Lachnospirales</taxon>
        <taxon>Lachnospiraceae</taxon>
        <taxon>Lachnotalea</taxon>
    </lineage>
</organism>
<dbReference type="AlphaFoldDB" id="A0A318ELI1"/>
<proteinExistence type="predicted"/>
<sequence>MKENLKKCIDMIYKNKNYEYFLNKSKCKLTFISSLIVSAQSYCRNIEYFEEGINPSLEIYFYYDLFGEGELEIEYVTLLKISKVANLYSFEHEFCINNPDPNRMTPVLDGFGDQAYTQTQKELEDLVSKILQDNGFNKILLSELDEVVCEIELPDNNIFGSQLTVENALFRDLFNICE</sequence>
<dbReference type="EMBL" id="QICS01000033">
    <property type="protein sequence ID" value="PXV84118.1"/>
    <property type="molecule type" value="Genomic_DNA"/>
</dbReference>
<gene>
    <name evidence="1" type="ORF">C8E03_1333</name>
</gene>
<name>A0A318ELI1_9FIRM</name>
<evidence type="ECO:0000313" key="2">
    <source>
        <dbReference type="Proteomes" id="UP000247523"/>
    </source>
</evidence>